<dbReference type="SUPFAM" id="SSF52540">
    <property type="entry name" value="P-loop containing nucleoside triphosphate hydrolases"/>
    <property type="match status" value="1"/>
</dbReference>
<evidence type="ECO:0000259" key="8">
    <source>
        <dbReference type="PROSITE" id="PS50893"/>
    </source>
</evidence>
<name>A0A543IZQ5_9ACTN</name>
<keyword evidence="4" id="KW-1003">Cell membrane</keyword>
<keyword evidence="10" id="KW-1185">Reference proteome</keyword>
<organism evidence="9 10">
    <name type="scientific">Thermopolyspora flexuosa</name>
    <dbReference type="NCBI Taxonomy" id="103836"/>
    <lineage>
        <taxon>Bacteria</taxon>
        <taxon>Bacillati</taxon>
        <taxon>Actinomycetota</taxon>
        <taxon>Actinomycetes</taxon>
        <taxon>Streptosporangiales</taxon>
        <taxon>Streptosporangiaceae</taxon>
        <taxon>Thermopolyspora</taxon>
    </lineage>
</organism>
<feature type="domain" description="ABC transporter" evidence="8">
    <location>
        <begin position="22"/>
        <end position="270"/>
    </location>
</feature>
<comment type="subcellular location">
    <subcellularLocation>
        <location evidence="1">Cell membrane</location>
        <topology evidence="1">Peripheral membrane protein</topology>
    </subcellularLocation>
</comment>
<evidence type="ECO:0000256" key="4">
    <source>
        <dbReference type="ARBA" id="ARBA00022475"/>
    </source>
</evidence>
<evidence type="ECO:0000256" key="1">
    <source>
        <dbReference type="ARBA" id="ARBA00004202"/>
    </source>
</evidence>
<protein>
    <submittedName>
        <fullName evidence="9">Peptide/nickel transport system ATP-binding protein</fullName>
    </submittedName>
</protein>
<comment type="similarity">
    <text evidence="2">Belongs to the ABC transporter superfamily.</text>
</comment>
<dbReference type="InterPro" id="IPR050388">
    <property type="entry name" value="ABC_Ni/Peptide_Import"/>
</dbReference>
<sequence length="356" mass="39254">MSTATWTTESPVRRGPGPFLAVRDLAVQFTTEEGVVHAVDGLSFDLEKGTTLGIVGESGSGKSVTSLSILGLHDPATTTVTGEIWLEDRELVSADRATMERLRGDRVAMVFQDPLSALSPYHTVGRQIAETYRRHKGGSRREARERAIEMLRRVGIPQPHLRVDDYPHHFSGGMRQRAMIAMALVCDPDLLIADEPTTALDVTVQAQILDLLKDLQQQTGMAIILITHDLGVVANTAHEVLVMYAGRAVERGTVREVLREPRHPYTWGLLASMPSLRSPLDVPLRPVRGTPPSLLAPPPGCPFHPRCDFVDLAGRELCTRERPALVPEHGHADACHLAPEDKRRLTDARDDRKERA</sequence>
<dbReference type="NCBIfam" id="TIGR01727">
    <property type="entry name" value="oligo_HPY"/>
    <property type="match status" value="1"/>
</dbReference>
<dbReference type="FunFam" id="3.40.50.300:FF:000016">
    <property type="entry name" value="Oligopeptide ABC transporter ATP-binding component"/>
    <property type="match status" value="1"/>
</dbReference>
<dbReference type="Pfam" id="PF00005">
    <property type="entry name" value="ABC_tran"/>
    <property type="match status" value="1"/>
</dbReference>
<dbReference type="GO" id="GO:0015833">
    <property type="term" value="P:peptide transport"/>
    <property type="evidence" value="ECO:0007669"/>
    <property type="project" value="InterPro"/>
</dbReference>
<dbReference type="GO" id="GO:0016887">
    <property type="term" value="F:ATP hydrolysis activity"/>
    <property type="evidence" value="ECO:0007669"/>
    <property type="project" value="InterPro"/>
</dbReference>
<keyword evidence="3" id="KW-0813">Transport</keyword>
<dbReference type="PANTHER" id="PTHR43297:SF2">
    <property type="entry name" value="DIPEPTIDE TRANSPORT ATP-BINDING PROTEIN DPPD"/>
    <property type="match status" value="1"/>
</dbReference>
<dbReference type="InterPro" id="IPR003439">
    <property type="entry name" value="ABC_transporter-like_ATP-bd"/>
</dbReference>
<dbReference type="PROSITE" id="PS00211">
    <property type="entry name" value="ABC_TRANSPORTER_1"/>
    <property type="match status" value="1"/>
</dbReference>
<evidence type="ECO:0000256" key="6">
    <source>
        <dbReference type="ARBA" id="ARBA00022840"/>
    </source>
</evidence>
<dbReference type="Gene3D" id="3.40.50.300">
    <property type="entry name" value="P-loop containing nucleotide triphosphate hydrolases"/>
    <property type="match status" value="1"/>
</dbReference>
<dbReference type="CDD" id="cd03257">
    <property type="entry name" value="ABC_NikE_OppD_transporters"/>
    <property type="match status" value="1"/>
</dbReference>
<keyword evidence="7" id="KW-0472">Membrane</keyword>
<dbReference type="EMBL" id="VFPQ01000001">
    <property type="protein sequence ID" value="TQM76054.1"/>
    <property type="molecule type" value="Genomic_DNA"/>
</dbReference>
<evidence type="ECO:0000256" key="3">
    <source>
        <dbReference type="ARBA" id="ARBA00022448"/>
    </source>
</evidence>
<evidence type="ECO:0000313" key="10">
    <source>
        <dbReference type="Proteomes" id="UP000319213"/>
    </source>
</evidence>
<dbReference type="AlphaFoldDB" id="A0A543IZQ5"/>
<dbReference type="GO" id="GO:0005524">
    <property type="term" value="F:ATP binding"/>
    <property type="evidence" value="ECO:0007669"/>
    <property type="project" value="UniProtKB-KW"/>
</dbReference>
<evidence type="ECO:0000256" key="2">
    <source>
        <dbReference type="ARBA" id="ARBA00005417"/>
    </source>
</evidence>
<evidence type="ECO:0000256" key="7">
    <source>
        <dbReference type="ARBA" id="ARBA00023136"/>
    </source>
</evidence>
<dbReference type="Pfam" id="PF08352">
    <property type="entry name" value="oligo_HPY"/>
    <property type="match status" value="1"/>
</dbReference>
<dbReference type="PANTHER" id="PTHR43297">
    <property type="entry name" value="OLIGOPEPTIDE TRANSPORT ATP-BINDING PROTEIN APPD"/>
    <property type="match status" value="1"/>
</dbReference>
<keyword evidence="5" id="KW-0547">Nucleotide-binding</keyword>
<dbReference type="InterPro" id="IPR017871">
    <property type="entry name" value="ABC_transporter-like_CS"/>
</dbReference>
<dbReference type="OrthoDB" id="9809030at2"/>
<evidence type="ECO:0000313" key="9">
    <source>
        <dbReference type="EMBL" id="TQM76054.1"/>
    </source>
</evidence>
<evidence type="ECO:0000256" key="5">
    <source>
        <dbReference type="ARBA" id="ARBA00022741"/>
    </source>
</evidence>
<gene>
    <name evidence="9" type="ORF">FHX40_2778</name>
</gene>
<comment type="caution">
    <text evidence="9">The sequence shown here is derived from an EMBL/GenBank/DDBJ whole genome shotgun (WGS) entry which is preliminary data.</text>
</comment>
<dbReference type="RefSeq" id="WP_142259982.1">
    <property type="nucleotide sequence ID" value="NZ_BMPV01000001.1"/>
</dbReference>
<accession>A0A543IZQ5</accession>
<dbReference type="InterPro" id="IPR003593">
    <property type="entry name" value="AAA+_ATPase"/>
</dbReference>
<dbReference type="InterPro" id="IPR027417">
    <property type="entry name" value="P-loop_NTPase"/>
</dbReference>
<proteinExistence type="inferred from homology"/>
<keyword evidence="6 9" id="KW-0067">ATP-binding</keyword>
<dbReference type="SMART" id="SM00382">
    <property type="entry name" value="AAA"/>
    <property type="match status" value="1"/>
</dbReference>
<reference evidence="9 10" key="1">
    <citation type="submission" date="2019-06" db="EMBL/GenBank/DDBJ databases">
        <title>Sequencing the genomes of 1000 actinobacteria strains.</title>
        <authorList>
            <person name="Klenk H.-P."/>
        </authorList>
    </citation>
    <scope>NUCLEOTIDE SEQUENCE [LARGE SCALE GENOMIC DNA]</scope>
    <source>
        <strain evidence="9 10">DSM 43186</strain>
    </source>
</reference>
<dbReference type="PROSITE" id="PS50893">
    <property type="entry name" value="ABC_TRANSPORTER_2"/>
    <property type="match status" value="1"/>
</dbReference>
<dbReference type="GO" id="GO:0005886">
    <property type="term" value="C:plasma membrane"/>
    <property type="evidence" value="ECO:0007669"/>
    <property type="project" value="UniProtKB-SubCell"/>
</dbReference>
<dbReference type="Proteomes" id="UP000319213">
    <property type="component" value="Unassembled WGS sequence"/>
</dbReference>
<dbReference type="InterPro" id="IPR013563">
    <property type="entry name" value="Oligopep_ABC_C"/>
</dbReference>